<dbReference type="Pfam" id="PF04343">
    <property type="entry name" value="DUF488"/>
    <property type="match status" value="1"/>
</dbReference>
<dbReference type="InterPro" id="IPR014519">
    <property type="entry name" value="UCP024492"/>
</dbReference>
<dbReference type="AlphaFoldDB" id="A0A6J4HMW5"/>
<dbReference type="InterPro" id="IPR029021">
    <property type="entry name" value="Prot-tyrosine_phosphatase-like"/>
</dbReference>
<name>A0A6J4HMW5_9PROT</name>
<protein>
    <recommendedName>
        <fullName evidence="2">DUF488 domain-containing protein</fullName>
    </recommendedName>
</protein>
<dbReference type="Gene3D" id="3.90.190.10">
    <property type="entry name" value="Protein tyrosine phosphatase superfamily"/>
    <property type="match status" value="1"/>
</dbReference>
<reference evidence="1" key="1">
    <citation type="submission" date="2020-02" db="EMBL/GenBank/DDBJ databases">
        <authorList>
            <person name="Meier V. D."/>
        </authorList>
    </citation>
    <scope>NUCLEOTIDE SEQUENCE</scope>
    <source>
        <strain evidence="1">AVDCRST_MAG08</strain>
    </source>
</reference>
<dbReference type="EMBL" id="CADCTG010000103">
    <property type="protein sequence ID" value="CAA9227793.1"/>
    <property type="molecule type" value="Genomic_DNA"/>
</dbReference>
<evidence type="ECO:0008006" key="2">
    <source>
        <dbReference type="Google" id="ProtNLM"/>
    </source>
</evidence>
<dbReference type="PANTHER" id="PTHR39337">
    <property type="entry name" value="BLR5642 PROTEIN"/>
    <property type="match status" value="1"/>
</dbReference>
<organism evidence="1">
    <name type="scientific">uncultured Acetobacteraceae bacterium</name>
    <dbReference type="NCBI Taxonomy" id="169975"/>
    <lineage>
        <taxon>Bacteria</taxon>
        <taxon>Pseudomonadati</taxon>
        <taxon>Pseudomonadota</taxon>
        <taxon>Alphaproteobacteria</taxon>
        <taxon>Acetobacterales</taxon>
        <taxon>Acetobacteraceae</taxon>
        <taxon>environmental samples</taxon>
    </lineage>
</organism>
<accession>A0A6J4HMW5</accession>
<evidence type="ECO:0000313" key="1">
    <source>
        <dbReference type="EMBL" id="CAA9227793.1"/>
    </source>
</evidence>
<proteinExistence type="predicted"/>
<dbReference type="InterPro" id="IPR007438">
    <property type="entry name" value="DUF488"/>
</dbReference>
<dbReference type="PANTHER" id="PTHR39337:SF1">
    <property type="entry name" value="BLR5642 PROTEIN"/>
    <property type="match status" value="1"/>
</dbReference>
<dbReference type="PIRSF" id="PIRSF024492">
    <property type="entry name" value="UCP024492"/>
    <property type="match status" value="1"/>
</dbReference>
<sequence>MKPAVFTIGYERATPPALLAALRAAGVRRVVDVRALANSRRPGFAKRALSAALEEAGIGYLHLPALGTPPEGREAVRAGRPEEMRRIFARRLAGTEAQAALAALAADARREPVCLLCLEADPRNCHRTLVAEAVAADGGAVITHLHPGAPDADQPRPA</sequence>
<gene>
    <name evidence="1" type="ORF">AVDCRST_MAG08-946</name>
</gene>